<dbReference type="Pfam" id="PF00440">
    <property type="entry name" value="TetR_N"/>
    <property type="match status" value="1"/>
</dbReference>
<feature type="domain" description="HTH tetR-type" evidence="5">
    <location>
        <begin position="14"/>
        <end position="73"/>
    </location>
</feature>
<dbReference type="SUPFAM" id="SSF48498">
    <property type="entry name" value="Tetracyclin repressor-like, C-terminal domain"/>
    <property type="match status" value="1"/>
</dbReference>
<dbReference type="EMBL" id="LT629791">
    <property type="protein sequence ID" value="SDU72903.1"/>
    <property type="molecule type" value="Genomic_DNA"/>
</dbReference>
<evidence type="ECO:0000259" key="5">
    <source>
        <dbReference type="PROSITE" id="PS50977"/>
    </source>
</evidence>
<protein>
    <submittedName>
        <fullName evidence="6">Regulatory protein, tetR family</fullName>
    </submittedName>
</protein>
<dbReference type="OrthoDB" id="9795011at2"/>
<dbReference type="AlphaFoldDB" id="A0A1H2KW25"/>
<dbReference type="InterPro" id="IPR009057">
    <property type="entry name" value="Homeodomain-like_sf"/>
</dbReference>
<dbReference type="STRING" id="419479.SAMN04488563_4430"/>
<keyword evidence="1" id="KW-0805">Transcription regulation</keyword>
<dbReference type="GO" id="GO:0000976">
    <property type="term" value="F:transcription cis-regulatory region binding"/>
    <property type="evidence" value="ECO:0007669"/>
    <property type="project" value="TreeGrafter"/>
</dbReference>
<evidence type="ECO:0000256" key="4">
    <source>
        <dbReference type="PROSITE-ProRule" id="PRU00335"/>
    </source>
</evidence>
<dbReference type="PANTHER" id="PTHR30055">
    <property type="entry name" value="HTH-TYPE TRANSCRIPTIONAL REGULATOR RUTR"/>
    <property type="match status" value="1"/>
</dbReference>
<organism evidence="6 7">
    <name type="scientific">Jiangella alkaliphila</name>
    <dbReference type="NCBI Taxonomy" id="419479"/>
    <lineage>
        <taxon>Bacteria</taxon>
        <taxon>Bacillati</taxon>
        <taxon>Actinomycetota</taxon>
        <taxon>Actinomycetes</taxon>
        <taxon>Jiangellales</taxon>
        <taxon>Jiangellaceae</taxon>
        <taxon>Jiangella</taxon>
    </lineage>
</organism>
<feature type="DNA-binding region" description="H-T-H motif" evidence="4">
    <location>
        <begin position="36"/>
        <end position="55"/>
    </location>
</feature>
<accession>A0A1H2KW25</accession>
<dbReference type="PRINTS" id="PR00455">
    <property type="entry name" value="HTHTETR"/>
</dbReference>
<name>A0A1H2KW25_9ACTN</name>
<dbReference type="SUPFAM" id="SSF46689">
    <property type="entry name" value="Homeodomain-like"/>
    <property type="match status" value="1"/>
</dbReference>
<dbReference type="PROSITE" id="PS50977">
    <property type="entry name" value="HTH_TETR_2"/>
    <property type="match status" value="1"/>
</dbReference>
<dbReference type="Gene3D" id="1.10.357.10">
    <property type="entry name" value="Tetracycline Repressor, domain 2"/>
    <property type="match status" value="1"/>
</dbReference>
<gene>
    <name evidence="6" type="ORF">SAMN04488563_4430</name>
</gene>
<evidence type="ECO:0000313" key="6">
    <source>
        <dbReference type="EMBL" id="SDU72903.1"/>
    </source>
</evidence>
<evidence type="ECO:0000256" key="3">
    <source>
        <dbReference type="ARBA" id="ARBA00023163"/>
    </source>
</evidence>
<dbReference type="Pfam" id="PF21597">
    <property type="entry name" value="TetR_C_43"/>
    <property type="match status" value="1"/>
</dbReference>
<proteinExistence type="predicted"/>
<keyword evidence="7" id="KW-1185">Reference proteome</keyword>
<reference evidence="7" key="1">
    <citation type="submission" date="2016-10" db="EMBL/GenBank/DDBJ databases">
        <authorList>
            <person name="Varghese N."/>
            <person name="Submissions S."/>
        </authorList>
    </citation>
    <scope>NUCLEOTIDE SEQUENCE [LARGE SCALE GENOMIC DNA]</scope>
    <source>
        <strain evidence="7">DSM 45079</strain>
    </source>
</reference>
<dbReference type="InterPro" id="IPR036271">
    <property type="entry name" value="Tet_transcr_reg_TetR-rel_C_sf"/>
</dbReference>
<evidence type="ECO:0000256" key="1">
    <source>
        <dbReference type="ARBA" id="ARBA00023015"/>
    </source>
</evidence>
<dbReference type="RefSeq" id="WP_046770422.1">
    <property type="nucleotide sequence ID" value="NZ_LBMC01000020.1"/>
</dbReference>
<dbReference type="PANTHER" id="PTHR30055:SF234">
    <property type="entry name" value="HTH-TYPE TRANSCRIPTIONAL REGULATOR BETI"/>
    <property type="match status" value="1"/>
</dbReference>
<dbReference type="InterPro" id="IPR049445">
    <property type="entry name" value="TetR_SbtR-like_C"/>
</dbReference>
<dbReference type="InterPro" id="IPR001647">
    <property type="entry name" value="HTH_TetR"/>
</dbReference>
<evidence type="ECO:0000256" key="2">
    <source>
        <dbReference type="ARBA" id="ARBA00023125"/>
    </source>
</evidence>
<dbReference type="Proteomes" id="UP000182977">
    <property type="component" value="Chromosome I"/>
</dbReference>
<dbReference type="InterPro" id="IPR050109">
    <property type="entry name" value="HTH-type_TetR-like_transc_reg"/>
</dbReference>
<evidence type="ECO:0000313" key="7">
    <source>
        <dbReference type="Proteomes" id="UP000182977"/>
    </source>
</evidence>
<keyword evidence="2 4" id="KW-0238">DNA-binding</keyword>
<sequence>MTDDHGRPMRADARRNRARVLHAAEVVLARDGLEAPMNTIAREAGVGVGTIYRQFPTKETLYQAIVAARQRRMIDEATALATADDPGAALFGYFVRVIDEARTKKTFAEALADAGIDIEAGSDDIHAEMLRANETLLTRARRAGAVRDDLTMPELMALLTGASLAAQHGGWDDGLRDRTLAIIFDGMRPHH</sequence>
<dbReference type="GO" id="GO:0003700">
    <property type="term" value="F:DNA-binding transcription factor activity"/>
    <property type="evidence" value="ECO:0007669"/>
    <property type="project" value="TreeGrafter"/>
</dbReference>
<keyword evidence="3" id="KW-0804">Transcription</keyword>